<feature type="transmembrane region" description="Helical" evidence="2">
    <location>
        <begin position="176"/>
        <end position="198"/>
    </location>
</feature>
<dbReference type="Gene3D" id="3.10.310.50">
    <property type="match status" value="1"/>
</dbReference>
<feature type="chain" id="PRO_5017952124" evidence="3">
    <location>
        <begin position="29"/>
        <end position="701"/>
    </location>
</feature>
<proteinExistence type="predicted"/>
<evidence type="ECO:0000313" key="5">
    <source>
        <dbReference type="EMBL" id="ROR74003.1"/>
    </source>
</evidence>
<reference evidence="5 6" key="1">
    <citation type="submission" date="2018-11" db="EMBL/GenBank/DDBJ databases">
        <title>Sequencing the genomes of 1000 actinobacteria strains.</title>
        <authorList>
            <person name="Klenk H.-P."/>
        </authorList>
    </citation>
    <scope>NUCLEOTIDE SEQUENCE [LARGE SCALE GENOMIC DNA]</scope>
    <source>
        <strain evidence="5 6">DSM 11294</strain>
    </source>
</reference>
<evidence type="ECO:0000313" key="6">
    <source>
        <dbReference type="Proteomes" id="UP000280668"/>
    </source>
</evidence>
<evidence type="ECO:0000256" key="3">
    <source>
        <dbReference type="SAM" id="SignalP"/>
    </source>
</evidence>
<dbReference type="Proteomes" id="UP000280668">
    <property type="component" value="Unassembled WGS sequence"/>
</dbReference>
<evidence type="ECO:0000256" key="1">
    <source>
        <dbReference type="SAM" id="MobiDB-lite"/>
    </source>
</evidence>
<keyword evidence="6" id="KW-1185">Reference proteome</keyword>
<name>A0A3N2BFG6_9MICO</name>
<dbReference type="EMBL" id="RKHK01000001">
    <property type="protein sequence ID" value="ROR74003.1"/>
    <property type="molecule type" value="Genomic_DNA"/>
</dbReference>
<evidence type="ECO:0000259" key="4">
    <source>
        <dbReference type="Pfam" id="PF04536"/>
    </source>
</evidence>
<dbReference type="RefSeq" id="WP_211336115.1">
    <property type="nucleotide sequence ID" value="NZ_RKHK01000001.1"/>
</dbReference>
<feature type="compositionally biased region" description="Gly residues" evidence="1">
    <location>
        <begin position="646"/>
        <end position="701"/>
    </location>
</feature>
<keyword evidence="2" id="KW-0812">Transmembrane</keyword>
<feature type="signal peptide" evidence="3">
    <location>
        <begin position="1"/>
        <end position="28"/>
    </location>
</feature>
<dbReference type="Pfam" id="PF04536">
    <property type="entry name" value="TPM_phosphatase"/>
    <property type="match status" value="1"/>
</dbReference>
<sequence length="701" mass="72625">MSLRAARVFSAALASVALGVVTALPAAAEPPADLTGQVYDSAGALSDSDVAEVLEAFDRVAAETGQVVFVAFVSDFDGATGGDWAVESAVSSGLGSNNPLLAVAIDEGAWGVSGDDNAPYSPEALDQRAGQDVVPHLSQGDWSQAAIAFAEAVEDLAAEDSDTSSGEHTGGSGGGFGTGTLLVLVLLAGLVIGGYVLYRWWQRRNAPPLGPDGKPLPPGHPLTLPTEELAVRAGQALLETDNDLRSSDEELGFAQAQFGLEATDRYTAALNDAKQLGQRAFSLRQQIDDGTIDAEDHQRQAYAEILSFTERIGEALEAQSSHFATLRDLQAKAPQALAEMGQRADEVSSRLDGARARLAHLGTQYPQTALASVAAAPDEAEQLLQAARDSVSTGQQCVTDGDRQTAVTHLQIAEEAIGQAAELLREVDQSGAMLTQAAEGLPSAMDSLRADINDANRLAPNDPEVTARRDEGTAALEQGRQAQDGGDPIAALQRVEQAETGLDNILAPLRQEEENRRRAVAQLVSRLHRLDARITQISSYVSTHRGTVGQQARTRLSEAQRLRNEAHALQHQDPVRAREVVGQAERLADQAEALAQQDHQGWGGGFGGGFGGGHQGGQRGGGIDVGSLILGGILGGMGNNNRGHRGGWGGGSSWGGGSRGGSRGGFGGGSRGGFGGGFSGGGRRGGGGSFGGGRRGGGGRF</sequence>
<accession>A0A3N2BFG6</accession>
<keyword evidence="2" id="KW-1133">Transmembrane helix</keyword>
<dbReference type="InterPro" id="IPR007621">
    <property type="entry name" value="TPM_dom"/>
</dbReference>
<evidence type="ECO:0000256" key="2">
    <source>
        <dbReference type="SAM" id="Phobius"/>
    </source>
</evidence>
<protein>
    <submittedName>
        <fullName evidence="5">TLP18.3/Psb32/MOLO-1 phosphatase superfamily protein</fullName>
    </submittedName>
</protein>
<organism evidence="5 6">
    <name type="scientific">Bogoriella caseilytica</name>
    <dbReference type="NCBI Taxonomy" id="56055"/>
    <lineage>
        <taxon>Bacteria</taxon>
        <taxon>Bacillati</taxon>
        <taxon>Actinomycetota</taxon>
        <taxon>Actinomycetes</taxon>
        <taxon>Micrococcales</taxon>
        <taxon>Bogoriellaceae</taxon>
        <taxon>Bogoriella</taxon>
    </lineage>
</organism>
<gene>
    <name evidence="5" type="ORF">EDD31_2399</name>
</gene>
<feature type="region of interest" description="Disordered" evidence="1">
    <location>
        <begin position="457"/>
        <end position="486"/>
    </location>
</feature>
<keyword evidence="3" id="KW-0732">Signal</keyword>
<feature type="region of interest" description="Disordered" evidence="1">
    <location>
        <begin position="644"/>
        <end position="701"/>
    </location>
</feature>
<dbReference type="AlphaFoldDB" id="A0A3N2BFG6"/>
<comment type="caution">
    <text evidence="5">The sequence shown here is derived from an EMBL/GenBank/DDBJ whole genome shotgun (WGS) entry which is preliminary data.</text>
</comment>
<feature type="domain" description="TPM" evidence="4">
    <location>
        <begin position="38"/>
        <end position="155"/>
    </location>
</feature>
<keyword evidence="2" id="KW-0472">Membrane</keyword>